<gene>
    <name evidence="1" type="ORF">MP_TR7920_c10_g1_i1_g.24578</name>
</gene>
<dbReference type="GO" id="GO:0004190">
    <property type="term" value="F:aspartic-type endopeptidase activity"/>
    <property type="evidence" value="ECO:0007669"/>
    <property type="project" value="InterPro"/>
</dbReference>
<dbReference type="AlphaFoldDB" id="A0A1J3K1X8"/>
<evidence type="ECO:0000313" key="1">
    <source>
        <dbReference type="EMBL" id="JAU98702.1"/>
    </source>
</evidence>
<dbReference type="PANTHER" id="PTHR33067">
    <property type="entry name" value="RNA-DIRECTED DNA POLYMERASE-RELATED"/>
    <property type="match status" value="1"/>
</dbReference>
<dbReference type="Gene3D" id="2.40.70.10">
    <property type="entry name" value="Acid Proteases"/>
    <property type="match status" value="1"/>
</dbReference>
<accession>A0A1J3K1X8</accession>
<reference evidence="1" key="1">
    <citation type="submission" date="2016-07" db="EMBL/GenBank/DDBJ databases">
        <title>De novo transcriptome assembly of four accessions of the metal hyperaccumulator plant Noccaea caerulescens.</title>
        <authorList>
            <person name="Blande D."/>
            <person name="Halimaa P."/>
            <person name="Tervahauta A.I."/>
            <person name="Aarts M.G."/>
            <person name="Karenlampi S.O."/>
        </authorList>
    </citation>
    <scope>NUCLEOTIDE SEQUENCE</scope>
</reference>
<dbReference type="Pfam" id="PF13650">
    <property type="entry name" value="Asp_protease_2"/>
    <property type="match status" value="1"/>
</dbReference>
<dbReference type="InterPro" id="IPR021109">
    <property type="entry name" value="Peptidase_aspartic_dom_sf"/>
</dbReference>
<dbReference type="SUPFAM" id="SSF50630">
    <property type="entry name" value="Acid proteases"/>
    <property type="match status" value="1"/>
</dbReference>
<dbReference type="PROSITE" id="PS00141">
    <property type="entry name" value="ASP_PROTEASE"/>
    <property type="match status" value="1"/>
</dbReference>
<evidence type="ECO:0008006" key="2">
    <source>
        <dbReference type="Google" id="ProtNLM"/>
    </source>
</evidence>
<protein>
    <recommendedName>
        <fullName evidence="2">Aspartic peptidase DDI1-type domain-containing protein</fullName>
    </recommendedName>
</protein>
<dbReference type="EMBL" id="GEVM01007236">
    <property type="protein sequence ID" value="JAU98702.1"/>
    <property type="molecule type" value="Transcribed_RNA"/>
</dbReference>
<dbReference type="InterPro" id="IPR001969">
    <property type="entry name" value="Aspartic_peptidase_AS"/>
</dbReference>
<proteinExistence type="predicted"/>
<name>A0A1J3K1X8_NOCCA</name>
<dbReference type="PANTHER" id="PTHR33067:SF9">
    <property type="entry name" value="RNA-DIRECTED DNA POLYMERASE"/>
    <property type="match status" value="1"/>
</dbReference>
<sequence length="152" mass="16411">MSEIGVHLPNMGNMQEAHLQMKLIRDILANKERVDALMEFSTPPAPPLLTPNSIPKLENQGKFTLPCTLGDLKLEDALVDTGASVNLISLAMVKRLGIKSMTSRTSYIMFGDASSKSPLGLMMGIILFPISIPDSASAQIESSNGLSNIRSR</sequence>
<organism evidence="1">
    <name type="scientific">Noccaea caerulescens</name>
    <name type="common">Alpine penny-cress</name>
    <name type="synonym">Thlaspi caerulescens</name>
    <dbReference type="NCBI Taxonomy" id="107243"/>
    <lineage>
        <taxon>Eukaryota</taxon>
        <taxon>Viridiplantae</taxon>
        <taxon>Streptophyta</taxon>
        <taxon>Embryophyta</taxon>
        <taxon>Tracheophyta</taxon>
        <taxon>Spermatophyta</taxon>
        <taxon>Magnoliopsida</taxon>
        <taxon>eudicotyledons</taxon>
        <taxon>Gunneridae</taxon>
        <taxon>Pentapetalae</taxon>
        <taxon>rosids</taxon>
        <taxon>malvids</taxon>
        <taxon>Brassicales</taxon>
        <taxon>Brassicaceae</taxon>
        <taxon>Coluteocarpeae</taxon>
        <taxon>Noccaea</taxon>
    </lineage>
</organism>
<dbReference type="CDD" id="cd00303">
    <property type="entry name" value="retropepsin_like"/>
    <property type="match status" value="1"/>
</dbReference>
<dbReference type="GO" id="GO:0006508">
    <property type="term" value="P:proteolysis"/>
    <property type="evidence" value="ECO:0007669"/>
    <property type="project" value="InterPro"/>
</dbReference>